<comment type="caution">
    <text evidence="1">The sequence shown here is derived from an EMBL/GenBank/DDBJ whole genome shotgun (WGS) entry which is preliminary data.</text>
</comment>
<dbReference type="EMBL" id="CM047587">
    <property type="protein sequence ID" value="KAI9906782.1"/>
    <property type="molecule type" value="Genomic_DNA"/>
</dbReference>
<proteinExistence type="predicted"/>
<evidence type="ECO:0000313" key="1">
    <source>
        <dbReference type="EMBL" id="KAI9906782.1"/>
    </source>
</evidence>
<dbReference type="Proteomes" id="UP001163321">
    <property type="component" value="Chromosome 8"/>
</dbReference>
<protein>
    <submittedName>
        <fullName evidence="1">Uncharacterized protein</fullName>
    </submittedName>
</protein>
<gene>
    <name evidence="1" type="ORF">PsorP6_004568</name>
</gene>
<evidence type="ECO:0000313" key="2">
    <source>
        <dbReference type="Proteomes" id="UP001163321"/>
    </source>
</evidence>
<accession>A0ACC0VKE4</accession>
<name>A0ACC0VKE4_9STRA</name>
<keyword evidence="2" id="KW-1185">Reference proteome</keyword>
<reference evidence="1 2" key="1">
    <citation type="journal article" date="2022" name="bioRxiv">
        <title>The genome of the oomycete Peronosclerospora sorghi, a cosmopolitan pathogen of maize and sorghum, is inflated with dispersed pseudogenes.</title>
        <authorList>
            <person name="Fletcher K."/>
            <person name="Martin F."/>
            <person name="Isakeit T."/>
            <person name="Cavanaugh K."/>
            <person name="Magill C."/>
            <person name="Michelmore R."/>
        </authorList>
    </citation>
    <scope>NUCLEOTIDE SEQUENCE [LARGE SCALE GENOMIC DNA]</scope>
    <source>
        <strain evidence="1">P6</strain>
    </source>
</reference>
<sequence>MPVRPNALNSDIAAADYSSASTNHVLVNSRSRHGRQESSDGWLDDSKADTSDSPNSTGTLDEVNQRPSSAASSSTSKLGDQVKNVDGRGRQALLQLREEEQSSNPITSSSSSSTNRIQGSTSLGDTVIQDKKLFPAANSVATNTGTCRSHPRVEGNSVIPDEEVNDEEEMVDDIEDEELSAPPSPQNPQDMRIMFHGREIFAEDLIGLRVAKTFAGYGRFIGQVVKFDKKVALYTVVYADGDAEDVTVDGTLQILIENEIERADPEQLPPAISLLLKKGDDGASPASPDAGDFMVSPLPGPRQLKSFQRRVQLQVSEREAQFVIGLFENHALPTLMRKGWRVQTSNAGETRYVSPTGELFSSALDVVGHIASDHGLLTSCFPSNVHAAILSLLPHEAPASSTTFTETASNYGGASCKRTTLESPNTEPLSGKRIRHVHGEGYSEITDSVSRGPARAGEVMQYKAEDRRSEASNWISAYRGQEISGRIHVANDRFSGEMTDEPCIRAPHDLRAYRRTPHYDPTMTTTFASKWSRTEPVFARTSSAEYMRRFVDTPGWHERGDTFANDRYFDVHPRYRSHPDGRSIHQLYGRNSAHAEHSSTLPTSDIPRSYSRGSSSSSGSGTCSTTDGLPYSHYSTLRSRPNDYSQTSVAPRLPRETASFMSPTDPLGTSATFSMIDVDRVSTPRSRSFHFEKLRGRSPRQSGPHSFLPHQAHQNSRRTNGSHGFHSRRDSDNHYVLETASEHLKEQFGLGKPTCSTIHSSKQ</sequence>
<organism evidence="1 2">
    <name type="scientific">Peronosclerospora sorghi</name>
    <dbReference type="NCBI Taxonomy" id="230839"/>
    <lineage>
        <taxon>Eukaryota</taxon>
        <taxon>Sar</taxon>
        <taxon>Stramenopiles</taxon>
        <taxon>Oomycota</taxon>
        <taxon>Peronosporomycetes</taxon>
        <taxon>Peronosporales</taxon>
        <taxon>Peronosporaceae</taxon>
        <taxon>Peronosclerospora</taxon>
    </lineage>
</organism>